<dbReference type="AlphaFoldDB" id="I8UDW3"/>
<evidence type="ECO:0000256" key="5">
    <source>
        <dbReference type="ARBA" id="ARBA00023136"/>
    </source>
</evidence>
<dbReference type="STRING" id="1196324.A374_12410"/>
<gene>
    <name evidence="7" type="primary">flhF</name>
    <name evidence="7" type="ORF">A374_12410</name>
</gene>
<dbReference type="InterPro" id="IPR027417">
    <property type="entry name" value="P-loop_NTPase"/>
</dbReference>
<dbReference type="EMBL" id="AKKV01000027">
    <property type="protein sequence ID" value="EIT85100.1"/>
    <property type="molecule type" value="Genomic_DNA"/>
</dbReference>
<proteinExistence type="inferred from homology"/>
<evidence type="ECO:0000313" key="8">
    <source>
        <dbReference type="Proteomes" id="UP000004080"/>
    </source>
</evidence>
<evidence type="ECO:0000256" key="2">
    <source>
        <dbReference type="ARBA" id="ARBA00008531"/>
    </source>
</evidence>
<comment type="caution">
    <text evidence="7">The sequence shown here is derived from an EMBL/GenBank/DDBJ whole genome shotgun (WGS) entry which is preliminary data.</text>
</comment>
<dbReference type="GO" id="GO:0006614">
    <property type="term" value="P:SRP-dependent cotranslational protein targeting to membrane"/>
    <property type="evidence" value="ECO:0007669"/>
    <property type="project" value="InterPro"/>
</dbReference>
<dbReference type="SUPFAM" id="SSF52540">
    <property type="entry name" value="P-loop containing nucleoside triphosphate hydrolases"/>
    <property type="match status" value="1"/>
</dbReference>
<dbReference type="InterPro" id="IPR000897">
    <property type="entry name" value="SRP54_GTPase_dom"/>
</dbReference>
<keyword evidence="3" id="KW-0547">Nucleotide-binding</keyword>
<dbReference type="Proteomes" id="UP000004080">
    <property type="component" value="Unassembled WGS sequence"/>
</dbReference>
<dbReference type="Gene3D" id="3.40.50.300">
    <property type="entry name" value="P-loop containing nucleotide triphosphate hydrolases"/>
    <property type="match status" value="1"/>
</dbReference>
<evidence type="ECO:0000256" key="4">
    <source>
        <dbReference type="ARBA" id="ARBA00023134"/>
    </source>
</evidence>
<dbReference type="PANTHER" id="PTHR43134:SF3">
    <property type="entry name" value="FLAGELLAR BIOSYNTHESIS PROTEIN FLHF"/>
    <property type="match status" value="1"/>
</dbReference>
<evidence type="ECO:0000259" key="6">
    <source>
        <dbReference type="SMART" id="SM00962"/>
    </source>
</evidence>
<keyword evidence="4" id="KW-0342">GTP-binding</keyword>
<comment type="similarity">
    <text evidence="2">Belongs to the GTP-binding SRP family.</text>
</comment>
<sequence length="333" mass="37706">MNIKKYRATTIQQALEAIASKEGNEAVILFNRDVYDGGFLGFFTKKQVEVTVLVDDDHEAATVNEKQWNDYKEWLVRLEESGLAQSLCCEIERVLLPYVRGDSSHSIEHLLFQWFLEQLDHQVRSFQAKTRFLFFSGPSGGGKTTCIAKIAAHEVLTKGTNVALITTDTRRAGAIQQLKVYSDALHIPFQVAYSEDFLQKALQRFASYDLVLVDQHSEQAVLFPNETFNMSDDVVVESANILVVPMTSNYKDVKQVLKAYQGRQPLQMVITKVDETVSLGLLLNLMILHKLPVMYMTNGHSIPEDLFVPSHTSIVSLYLQQCKQQPPSMKRNT</sequence>
<comment type="subcellular location">
    <subcellularLocation>
        <location evidence="1">Cell membrane</location>
        <topology evidence="1">Peripheral membrane protein</topology>
        <orientation evidence="1">Cytoplasmic side</orientation>
    </subcellularLocation>
</comment>
<dbReference type="RefSeq" id="WP_007202560.1">
    <property type="nucleotide sequence ID" value="NZ_AKKV01000027.1"/>
</dbReference>
<dbReference type="SMART" id="SM00962">
    <property type="entry name" value="SRP54"/>
    <property type="match status" value="1"/>
</dbReference>
<dbReference type="PATRIC" id="fig|1196324.3.peg.2538"/>
<keyword evidence="7" id="KW-0969">Cilium</keyword>
<dbReference type="eggNOG" id="COG1419">
    <property type="taxonomic scope" value="Bacteria"/>
</dbReference>
<keyword evidence="7" id="KW-0966">Cell projection</keyword>
<dbReference type="OrthoDB" id="9778554at2"/>
<keyword evidence="5" id="KW-0472">Membrane</keyword>
<evidence type="ECO:0000313" key="7">
    <source>
        <dbReference type="EMBL" id="EIT85100.1"/>
    </source>
</evidence>
<dbReference type="Gene3D" id="1.20.120.1380">
    <property type="entry name" value="Flagellar FlhF biosynthesis protein, N domain"/>
    <property type="match status" value="1"/>
</dbReference>
<accession>I8UDW3</accession>
<name>I8UDW3_9BACL</name>
<dbReference type="GO" id="GO:0003924">
    <property type="term" value="F:GTPase activity"/>
    <property type="evidence" value="ECO:0007669"/>
    <property type="project" value="TreeGrafter"/>
</dbReference>
<evidence type="ECO:0000256" key="3">
    <source>
        <dbReference type="ARBA" id="ARBA00022741"/>
    </source>
</evidence>
<feature type="domain" description="SRP54-type proteins GTP-binding" evidence="6">
    <location>
        <begin position="130"/>
        <end position="320"/>
    </location>
</feature>
<dbReference type="PANTHER" id="PTHR43134">
    <property type="entry name" value="SIGNAL RECOGNITION PARTICLE RECEPTOR SUBUNIT ALPHA"/>
    <property type="match status" value="1"/>
</dbReference>
<keyword evidence="8" id="KW-1185">Reference proteome</keyword>
<dbReference type="GO" id="GO:0005886">
    <property type="term" value="C:plasma membrane"/>
    <property type="evidence" value="ECO:0007669"/>
    <property type="project" value="UniProtKB-SubCell"/>
</dbReference>
<keyword evidence="7" id="KW-0282">Flagellum</keyword>
<dbReference type="GO" id="GO:0005047">
    <property type="term" value="F:signal recognition particle binding"/>
    <property type="evidence" value="ECO:0007669"/>
    <property type="project" value="TreeGrafter"/>
</dbReference>
<dbReference type="GO" id="GO:0005525">
    <property type="term" value="F:GTP binding"/>
    <property type="evidence" value="ECO:0007669"/>
    <property type="project" value="UniProtKB-KW"/>
</dbReference>
<dbReference type="Pfam" id="PF00448">
    <property type="entry name" value="SRP54"/>
    <property type="match status" value="1"/>
</dbReference>
<reference evidence="7 8" key="1">
    <citation type="journal article" date="2012" name="J. Bacteriol.">
        <title>Genome of Bacillus macauensis ZFHKF-1, a Long-Chain-Forming Bacterium.</title>
        <authorList>
            <person name="Cai L."/>
            <person name="Zhang T."/>
        </authorList>
    </citation>
    <scope>NUCLEOTIDE SEQUENCE [LARGE SCALE GENOMIC DNA]</scope>
    <source>
        <strain evidence="7 8">ZFHKF-1</strain>
    </source>
</reference>
<evidence type="ECO:0000256" key="1">
    <source>
        <dbReference type="ARBA" id="ARBA00004413"/>
    </source>
</evidence>
<organism evidence="7 8">
    <name type="scientific">Fictibacillus macauensis ZFHKF-1</name>
    <dbReference type="NCBI Taxonomy" id="1196324"/>
    <lineage>
        <taxon>Bacteria</taxon>
        <taxon>Bacillati</taxon>
        <taxon>Bacillota</taxon>
        <taxon>Bacilli</taxon>
        <taxon>Bacillales</taxon>
        <taxon>Fictibacillaceae</taxon>
        <taxon>Fictibacillus</taxon>
    </lineage>
</organism>
<protein>
    <submittedName>
        <fullName evidence="7">Flagellar biosynthesis regulator FlhF</fullName>
    </submittedName>
</protein>